<organism evidence="1 2">
    <name type="scientific">Aspergillus uvarum CBS 121591</name>
    <dbReference type="NCBI Taxonomy" id="1448315"/>
    <lineage>
        <taxon>Eukaryota</taxon>
        <taxon>Fungi</taxon>
        <taxon>Dikarya</taxon>
        <taxon>Ascomycota</taxon>
        <taxon>Pezizomycotina</taxon>
        <taxon>Eurotiomycetes</taxon>
        <taxon>Eurotiomycetidae</taxon>
        <taxon>Eurotiales</taxon>
        <taxon>Aspergillaceae</taxon>
        <taxon>Aspergillus</taxon>
        <taxon>Aspergillus subgen. Circumdati</taxon>
    </lineage>
</organism>
<gene>
    <name evidence="1" type="ORF">BO82DRAFT_359973</name>
</gene>
<dbReference type="EMBL" id="KZ821789">
    <property type="protein sequence ID" value="PYH75522.1"/>
    <property type="molecule type" value="Genomic_DNA"/>
</dbReference>
<keyword evidence="2" id="KW-1185">Reference proteome</keyword>
<sequence length="635" mass="72354">MAPPMQKPYQYVRLPHCVLCGQKFNANSFFCLVLLLSTCKDPVVTQAISFQGNEVIYLEELSIRVYNHPRRRAVFTPAMHILCKAAVINLPSRRTLSDFILATTPVVWTELPQEIYKTYPLSSNSIVALFEDFRLKEHDGILCGLLRRCTKLPAELSAMIWDFLDPGAIRCLLALNASNSIRSYLPRSAGCATISLHGKLVVYFTNIINGTYVCGIRQGCVLYGQMGSCSTSILVPSYCTACVFGFGTYGLQKLKFLTGTEASSENMNELESSKLFRVILCREAGPVYIDIAWDVWKISMTSTHDKSTFGHDFLWLSPIPYGQLRWLSPKLFYDWPRHFHFATQSQRYMRYISLRNQLLCGLTAFCSDEGLVGLGIHHHSTNSREQLMVSWYGKQHGCPIHIQFDCSETVLSIHVYWHQNDSLYNRYLAITTSRDRHHFLGPSFSPSVIRMKRIYGPGDGEILGLYYDMSPGLPSFTSLGTICQPLKNPLESTLQDSIPQMRPHNPVVNQLQNSVFLQFSSQASFRNIRTIKACYVSSRCTGLLLDYNDDTIRILGRWYESTQVQPDIEEISLQNDDILRFYLTDSDNRLSLIRIKSVSRTAPPERDIMFVDIVYGDEIVWVFSDVSDIIFCDRD</sequence>
<proteinExistence type="predicted"/>
<dbReference type="Proteomes" id="UP000248340">
    <property type="component" value="Unassembled WGS sequence"/>
</dbReference>
<reference evidence="1 2" key="1">
    <citation type="submission" date="2016-12" db="EMBL/GenBank/DDBJ databases">
        <title>The genomes of Aspergillus section Nigri reveals drivers in fungal speciation.</title>
        <authorList>
            <consortium name="DOE Joint Genome Institute"/>
            <person name="Vesth T.C."/>
            <person name="Nybo J."/>
            <person name="Theobald S."/>
            <person name="Brandl J."/>
            <person name="Frisvad J.C."/>
            <person name="Nielsen K.F."/>
            <person name="Lyhne E.K."/>
            <person name="Kogle M.E."/>
            <person name="Kuo A."/>
            <person name="Riley R."/>
            <person name="Clum A."/>
            <person name="Nolan M."/>
            <person name="Lipzen A."/>
            <person name="Salamov A."/>
            <person name="Henrissat B."/>
            <person name="Wiebenga A."/>
            <person name="De Vries R.P."/>
            <person name="Grigoriev I.V."/>
            <person name="Mortensen U.H."/>
            <person name="Andersen M.R."/>
            <person name="Baker S.E."/>
        </authorList>
    </citation>
    <scope>NUCLEOTIDE SEQUENCE [LARGE SCALE GENOMIC DNA]</scope>
    <source>
        <strain evidence="1 2">CBS 121591</strain>
    </source>
</reference>
<protein>
    <submittedName>
        <fullName evidence="1">Uncharacterized protein</fullName>
    </submittedName>
</protein>
<dbReference type="VEuPathDB" id="FungiDB:BO82DRAFT_359973"/>
<dbReference type="GeneID" id="37139460"/>
<dbReference type="STRING" id="1448315.A0A319D6D0"/>
<evidence type="ECO:0000313" key="2">
    <source>
        <dbReference type="Proteomes" id="UP000248340"/>
    </source>
</evidence>
<dbReference type="OrthoDB" id="4491087at2759"/>
<name>A0A319D6D0_9EURO</name>
<evidence type="ECO:0000313" key="1">
    <source>
        <dbReference type="EMBL" id="PYH75522.1"/>
    </source>
</evidence>
<dbReference type="AlphaFoldDB" id="A0A319D6D0"/>
<accession>A0A319D6D0</accession>
<dbReference type="RefSeq" id="XP_025485722.1">
    <property type="nucleotide sequence ID" value="XM_025636719.1"/>
</dbReference>